<dbReference type="RefSeq" id="WP_378302644.1">
    <property type="nucleotide sequence ID" value="NZ_JBHTJA010000060.1"/>
</dbReference>
<keyword evidence="2 4" id="KW-0378">Hydrolase</keyword>
<dbReference type="InterPro" id="IPR009003">
    <property type="entry name" value="Peptidase_S1_PA"/>
</dbReference>
<reference evidence="5" key="1">
    <citation type="journal article" date="2019" name="Int. J. Syst. Evol. Microbiol.">
        <title>The Global Catalogue of Microorganisms (GCM) 10K type strain sequencing project: providing services to taxonomists for standard genome sequencing and annotation.</title>
        <authorList>
            <consortium name="The Broad Institute Genomics Platform"/>
            <consortium name="The Broad Institute Genome Sequencing Center for Infectious Disease"/>
            <person name="Wu L."/>
            <person name="Ma J."/>
        </authorList>
    </citation>
    <scope>NUCLEOTIDE SEQUENCE [LARGE SCALE GENOMIC DNA]</scope>
    <source>
        <strain evidence="5">JCM 31202</strain>
    </source>
</reference>
<keyword evidence="5" id="KW-1185">Reference proteome</keyword>
<dbReference type="PRINTS" id="PR00834">
    <property type="entry name" value="PROTEASES2C"/>
</dbReference>
<feature type="compositionally biased region" description="Basic and acidic residues" evidence="3">
    <location>
        <begin position="1"/>
        <end position="17"/>
    </location>
</feature>
<keyword evidence="1 4" id="KW-0645">Protease</keyword>
<dbReference type="GO" id="GO:0008233">
    <property type="term" value="F:peptidase activity"/>
    <property type="evidence" value="ECO:0007669"/>
    <property type="project" value="UniProtKB-KW"/>
</dbReference>
<dbReference type="Proteomes" id="UP001596972">
    <property type="component" value="Unassembled WGS sequence"/>
</dbReference>
<feature type="compositionally biased region" description="Pro residues" evidence="3">
    <location>
        <begin position="50"/>
        <end position="66"/>
    </location>
</feature>
<evidence type="ECO:0000313" key="5">
    <source>
        <dbReference type="Proteomes" id="UP001596972"/>
    </source>
</evidence>
<feature type="region of interest" description="Disordered" evidence="3">
    <location>
        <begin position="1"/>
        <end position="74"/>
    </location>
</feature>
<comment type="caution">
    <text evidence="4">The sequence shown here is derived from an EMBL/GenBank/DDBJ whole genome shotgun (WGS) entry which is preliminary data.</text>
</comment>
<dbReference type="SUPFAM" id="SSF50494">
    <property type="entry name" value="Trypsin-like serine proteases"/>
    <property type="match status" value="1"/>
</dbReference>
<sequence>MSYGDTERTEHGRHAGDARIGLGEPHGPDFAPPPPPASPAGTPATAWPSVVPPVPPVPQAAPPPGRPGGTGRRPRGVVVTAIAAAAITGALAGTAGAALTGDGGASVVTRSAAGPVDGAGDLSGVAARVLPSVVQVEVRSGSGRSGGSGFVIDAAGHVLTNAHVVGGRDDVTVVLPDRRRLAARVVGSDTANDLAVLAVPASEAPPPLTFGRSADARVGDPVLAIGSPLGLAGTVTAGVVSAPRREVRLGPRERQIALQTDASINPGNSGGPLVNARGEVIGVNTAIATVRGGGSIGIGFAIPADRAVDGVRRIVG</sequence>
<dbReference type="Pfam" id="PF13365">
    <property type="entry name" value="Trypsin_2"/>
    <property type="match status" value="1"/>
</dbReference>
<dbReference type="PANTHER" id="PTHR43343">
    <property type="entry name" value="PEPTIDASE S12"/>
    <property type="match status" value="1"/>
</dbReference>
<dbReference type="PANTHER" id="PTHR43343:SF3">
    <property type="entry name" value="PROTEASE DO-LIKE 8, CHLOROPLASTIC"/>
    <property type="match status" value="1"/>
</dbReference>
<dbReference type="GO" id="GO:0006508">
    <property type="term" value="P:proteolysis"/>
    <property type="evidence" value="ECO:0007669"/>
    <property type="project" value="UniProtKB-KW"/>
</dbReference>
<dbReference type="InterPro" id="IPR051201">
    <property type="entry name" value="Chloro_Bact_Ser_Proteases"/>
</dbReference>
<feature type="compositionally biased region" description="Low complexity" evidence="3">
    <location>
        <begin position="39"/>
        <end position="49"/>
    </location>
</feature>
<proteinExistence type="predicted"/>
<dbReference type="Gene3D" id="2.40.10.120">
    <property type="match status" value="1"/>
</dbReference>
<dbReference type="InterPro" id="IPR001940">
    <property type="entry name" value="Peptidase_S1C"/>
</dbReference>
<evidence type="ECO:0000256" key="1">
    <source>
        <dbReference type="ARBA" id="ARBA00022670"/>
    </source>
</evidence>
<evidence type="ECO:0000256" key="3">
    <source>
        <dbReference type="SAM" id="MobiDB-lite"/>
    </source>
</evidence>
<dbReference type="EC" id="3.4.21.-" evidence="4"/>
<accession>A0ABW3ET86</accession>
<gene>
    <name evidence="4" type="ORF">ACFQ11_24795</name>
</gene>
<evidence type="ECO:0000256" key="2">
    <source>
        <dbReference type="ARBA" id="ARBA00022801"/>
    </source>
</evidence>
<organism evidence="4 5">
    <name type="scientific">Actinomadura sediminis</name>
    <dbReference type="NCBI Taxonomy" id="1038904"/>
    <lineage>
        <taxon>Bacteria</taxon>
        <taxon>Bacillati</taxon>
        <taxon>Actinomycetota</taxon>
        <taxon>Actinomycetes</taxon>
        <taxon>Streptosporangiales</taxon>
        <taxon>Thermomonosporaceae</taxon>
        <taxon>Actinomadura</taxon>
    </lineage>
</organism>
<name>A0ABW3ET86_9ACTN</name>
<dbReference type="EMBL" id="JBHTJA010000060">
    <property type="protein sequence ID" value="MFD0903633.1"/>
    <property type="molecule type" value="Genomic_DNA"/>
</dbReference>
<protein>
    <submittedName>
        <fullName evidence="4">S1C family serine protease</fullName>
        <ecNumber evidence="4">3.4.21.-</ecNumber>
    </submittedName>
</protein>
<evidence type="ECO:0000313" key="4">
    <source>
        <dbReference type="EMBL" id="MFD0903633.1"/>
    </source>
</evidence>